<evidence type="ECO:0000313" key="10">
    <source>
        <dbReference type="Proteomes" id="UP000188388"/>
    </source>
</evidence>
<evidence type="ECO:0000256" key="5">
    <source>
        <dbReference type="ARBA" id="ARBA00023098"/>
    </source>
</evidence>
<protein>
    <recommendedName>
        <fullName evidence="7">UDP-3-O-acylglucosamine N-acyltransferase</fullName>
        <ecNumber evidence="7">2.3.1.191</ecNumber>
    </recommendedName>
</protein>
<dbReference type="PANTHER" id="PTHR43378">
    <property type="entry name" value="UDP-3-O-ACYLGLUCOSAMINE N-ACYLTRANSFERASE"/>
    <property type="match status" value="1"/>
</dbReference>
<dbReference type="Pfam" id="PF00132">
    <property type="entry name" value="Hexapep"/>
    <property type="match status" value="1"/>
</dbReference>
<comment type="subunit">
    <text evidence="7">Homotrimer.</text>
</comment>
<evidence type="ECO:0000313" key="9">
    <source>
        <dbReference type="EMBL" id="SIT60079.1"/>
    </source>
</evidence>
<dbReference type="InterPro" id="IPR001451">
    <property type="entry name" value="Hexapep"/>
</dbReference>
<dbReference type="NCBIfam" id="NF002060">
    <property type="entry name" value="PRK00892.1"/>
    <property type="match status" value="1"/>
</dbReference>
<evidence type="ECO:0000256" key="1">
    <source>
        <dbReference type="ARBA" id="ARBA00022516"/>
    </source>
</evidence>
<dbReference type="SUPFAM" id="SSF51161">
    <property type="entry name" value="Trimeric LpxA-like enzymes"/>
    <property type="match status" value="1"/>
</dbReference>
<evidence type="ECO:0000256" key="6">
    <source>
        <dbReference type="ARBA" id="ARBA00023315"/>
    </source>
</evidence>
<dbReference type="EMBL" id="FTPD01000082">
    <property type="protein sequence ID" value="SIT60079.1"/>
    <property type="molecule type" value="Genomic_DNA"/>
</dbReference>
<comment type="similarity">
    <text evidence="7">Belongs to the transferase hexapeptide repeat family. LpxD subfamily.</text>
</comment>
<keyword evidence="6 7" id="KW-0012">Acyltransferase</keyword>
<reference evidence="10" key="1">
    <citation type="submission" date="2017-01" db="EMBL/GenBank/DDBJ databases">
        <authorList>
            <person name="Brunel B."/>
        </authorList>
    </citation>
    <scope>NUCLEOTIDE SEQUENCE [LARGE SCALE GENOMIC DNA]</scope>
</reference>
<keyword evidence="4 7" id="KW-0677">Repeat</keyword>
<evidence type="ECO:0000256" key="2">
    <source>
        <dbReference type="ARBA" id="ARBA00022556"/>
    </source>
</evidence>
<evidence type="ECO:0000256" key="7">
    <source>
        <dbReference type="HAMAP-Rule" id="MF_00523"/>
    </source>
</evidence>
<feature type="domain" description="UDP-3-O-[3-hydroxymyristoyl] glucosamine N-acyltransferase non-repeat region" evidence="8">
    <location>
        <begin position="35"/>
        <end position="100"/>
    </location>
</feature>
<dbReference type="GO" id="GO:0103118">
    <property type="term" value="F:UDP-3-O-[(3R)-3-hydroxyacyl]-glucosamine N-acyltransferase activity"/>
    <property type="evidence" value="ECO:0007669"/>
    <property type="project" value="UniProtKB-EC"/>
</dbReference>
<dbReference type="EC" id="2.3.1.191" evidence="7"/>
<dbReference type="Pfam" id="PF04613">
    <property type="entry name" value="LpxD"/>
    <property type="match status" value="1"/>
</dbReference>
<evidence type="ECO:0000259" key="8">
    <source>
        <dbReference type="Pfam" id="PF04613"/>
    </source>
</evidence>
<keyword evidence="1 7" id="KW-0444">Lipid biosynthesis</keyword>
<sequence length="352" mass="35901">MTDPVFFAPSRRYTAGEVANLTGSVLVDSDLSDKSIEALAPASEGGERALVFVDGRRNFTLMQSLRAAAVLCPAEFAGKAPAGIAVLIHPRPQQAFAMVGRLLFPAAATPAPMTGETGISPHAHIDPSARVEAGTIVEAGAIIGPRASIGSGTVIAPHAVIGPSCQFGRDGYVGPGASIQYALIGNRVIIHGGARIGQDGFGFVAGAKGPERVPQIGRVVIQDDVEIGSNTTVDRGAMSDTIIGQGTKIDNLVQIAHNVRIGRNCIIAGLSGISGSVTVGDNVTMGGGVGLADHLTVGTGAKLAARSGFMSNVPAGEIWGGYPAQPMAEAMREIAALRRLARARKSGDGGKS</sequence>
<dbReference type="InterPro" id="IPR020573">
    <property type="entry name" value="UDP_GlcNAc_AcTrfase_non-rep"/>
</dbReference>
<organism evidence="9 10">
    <name type="scientific">Mesorhizobium prunaredense</name>
    <dbReference type="NCBI Taxonomy" id="1631249"/>
    <lineage>
        <taxon>Bacteria</taxon>
        <taxon>Pseudomonadati</taxon>
        <taxon>Pseudomonadota</taxon>
        <taxon>Alphaproteobacteria</taxon>
        <taxon>Hyphomicrobiales</taxon>
        <taxon>Phyllobacteriaceae</taxon>
        <taxon>Mesorhizobium</taxon>
    </lineage>
</organism>
<dbReference type="RefSeq" id="WP_077384085.1">
    <property type="nucleotide sequence ID" value="NZ_FTPD01000082.1"/>
</dbReference>
<dbReference type="PANTHER" id="PTHR43378:SF2">
    <property type="entry name" value="UDP-3-O-ACYLGLUCOSAMINE N-ACYLTRANSFERASE 1, MITOCHONDRIAL-RELATED"/>
    <property type="match status" value="1"/>
</dbReference>
<comment type="function">
    <text evidence="7">Catalyzes the N-acylation of UDP-3-O-acylglucosamine using 3-hydroxyacyl-ACP as the acyl donor. Is involved in the biosynthesis of lipid A, a phosphorylated glycolipid that anchors the lipopolysaccharide to the outer membrane of the cell.</text>
</comment>
<name>A0A1R3VJI6_9HYPH</name>
<dbReference type="Proteomes" id="UP000188388">
    <property type="component" value="Unassembled WGS sequence"/>
</dbReference>
<keyword evidence="10" id="KW-1185">Reference proteome</keyword>
<keyword evidence="3 7" id="KW-0808">Transferase</keyword>
<dbReference type="STRING" id="1631249.BQ8794_90244"/>
<accession>A0A1R3VJI6</accession>
<keyword evidence="5 7" id="KW-0443">Lipid metabolism</keyword>
<feature type="active site" description="Proton acceptor" evidence="7">
    <location>
        <position position="257"/>
    </location>
</feature>
<comment type="catalytic activity">
    <reaction evidence="7">
        <text>a UDP-3-O-[(3R)-3-hydroxyacyl]-alpha-D-glucosamine + a (3R)-hydroxyacyl-[ACP] = a UDP-2-N,3-O-bis[(3R)-3-hydroxyacyl]-alpha-D-glucosamine + holo-[ACP] + H(+)</text>
        <dbReference type="Rhea" id="RHEA:53836"/>
        <dbReference type="Rhea" id="RHEA-COMP:9685"/>
        <dbReference type="Rhea" id="RHEA-COMP:9945"/>
        <dbReference type="ChEBI" id="CHEBI:15378"/>
        <dbReference type="ChEBI" id="CHEBI:64479"/>
        <dbReference type="ChEBI" id="CHEBI:78827"/>
        <dbReference type="ChEBI" id="CHEBI:137740"/>
        <dbReference type="ChEBI" id="CHEBI:137748"/>
        <dbReference type="EC" id="2.3.1.191"/>
    </reaction>
</comment>
<dbReference type="AlphaFoldDB" id="A0A1R3VJI6"/>
<evidence type="ECO:0000256" key="3">
    <source>
        <dbReference type="ARBA" id="ARBA00022679"/>
    </source>
</evidence>
<keyword evidence="2 7" id="KW-0441">Lipid A biosynthesis</keyword>
<dbReference type="InterPro" id="IPR011004">
    <property type="entry name" value="Trimer_LpxA-like_sf"/>
</dbReference>
<dbReference type="HAMAP" id="MF_00523">
    <property type="entry name" value="LpxD"/>
    <property type="match status" value="1"/>
</dbReference>
<comment type="pathway">
    <text evidence="7">Bacterial outer membrane biogenesis; LPS lipid A biosynthesis.</text>
</comment>
<dbReference type="GO" id="GO:0009245">
    <property type="term" value="P:lipid A biosynthetic process"/>
    <property type="evidence" value="ECO:0007669"/>
    <property type="project" value="UniProtKB-UniRule"/>
</dbReference>
<dbReference type="NCBIfam" id="TIGR01853">
    <property type="entry name" value="lipid_A_lpxD"/>
    <property type="match status" value="1"/>
</dbReference>
<dbReference type="InterPro" id="IPR007691">
    <property type="entry name" value="LpxD"/>
</dbReference>
<gene>
    <name evidence="7 9" type="primary">lpxD</name>
    <name evidence="9" type="ORF">BQ8794_90244</name>
</gene>
<dbReference type="GO" id="GO:0016410">
    <property type="term" value="F:N-acyltransferase activity"/>
    <property type="evidence" value="ECO:0007669"/>
    <property type="project" value="InterPro"/>
</dbReference>
<proteinExistence type="inferred from homology"/>
<dbReference type="Gene3D" id="3.40.1390.10">
    <property type="entry name" value="MurE/MurF, N-terminal domain"/>
    <property type="match status" value="1"/>
</dbReference>
<dbReference type="UniPathway" id="UPA00973"/>
<dbReference type="Gene3D" id="2.160.10.10">
    <property type="entry name" value="Hexapeptide repeat proteins"/>
    <property type="match status" value="1"/>
</dbReference>
<evidence type="ECO:0000256" key="4">
    <source>
        <dbReference type="ARBA" id="ARBA00022737"/>
    </source>
</evidence>
<dbReference type="CDD" id="cd03352">
    <property type="entry name" value="LbH_LpxD"/>
    <property type="match status" value="1"/>
</dbReference>
<dbReference type="GO" id="GO:0016020">
    <property type="term" value="C:membrane"/>
    <property type="evidence" value="ECO:0007669"/>
    <property type="project" value="GOC"/>
</dbReference>